<reference evidence="2 3" key="1">
    <citation type="journal article" date="2020" name="ISME J.">
        <title>Comparative genomics reveals insights into cyanobacterial evolution and habitat adaptation.</title>
        <authorList>
            <person name="Chen M.Y."/>
            <person name="Teng W.K."/>
            <person name="Zhao L."/>
            <person name="Hu C.X."/>
            <person name="Zhou Y.K."/>
            <person name="Han B.P."/>
            <person name="Song L.R."/>
            <person name="Shu W.S."/>
        </authorList>
    </citation>
    <scope>NUCLEOTIDE SEQUENCE [LARGE SCALE GENOMIC DNA]</scope>
    <source>
        <strain evidence="2 3">FACHB-248</strain>
    </source>
</reference>
<gene>
    <name evidence="2" type="ORF">H6G81_07755</name>
</gene>
<dbReference type="Proteomes" id="UP000660380">
    <property type="component" value="Unassembled WGS sequence"/>
</dbReference>
<dbReference type="RefSeq" id="WP_084763446.1">
    <property type="nucleotide sequence ID" value="NZ_JACJTA010000011.1"/>
</dbReference>
<feature type="domain" description="DUF6888" evidence="1">
    <location>
        <begin position="3"/>
        <end position="56"/>
    </location>
</feature>
<evidence type="ECO:0000259" key="1">
    <source>
        <dbReference type="Pfam" id="PF21828"/>
    </source>
</evidence>
<dbReference type="InterPro" id="IPR054181">
    <property type="entry name" value="DUF6888"/>
</dbReference>
<name>A0ABR8GM58_9CYAN</name>
<sequence length="63" mass="7342">MIPTVEQMLVCVRVCQTLSNFYTDIHLFRYDEKRKEIYILAGDTIGTTIKGNGHWEFDDDTEA</sequence>
<dbReference type="Pfam" id="PF21828">
    <property type="entry name" value="DUF6888"/>
    <property type="match status" value="1"/>
</dbReference>
<accession>A0ABR8GM58</accession>
<keyword evidence="3" id="KW-1185">Reference proteome</keyword>
<evidence type="ECO:0000313" key="3">
    <source>
        <dbReference type="Proteomes" id="UP000660380"/>
    </source>
</evidence>
<protein>
    <recommendedName>
        <fullName evidence="1">DUF6888 domain-containing protein</fullName>
    </recommendedName>
</protein>
<proteinExistence type="predicted"/>
<dbReference type="EMBL" id="JACJTA010000011">
    <property type="protein sequence ID" value="MBD2604428.1"/>
    <property type="molecule type" value="Genomic_DNA"/>
</dbReference>
<organism evidence="2 3">
    <name type="scientific">Scytonema hofmannii FACHB-248</name>
    <dbReference type="NCBI Taxonomy" id="1842502"/>
    <lineage>
        <taxon>Bacteria</taxon>
        <taxon>Bacillati</taxon>
        <taxon>Cyanobacteriota</taxon>
        <taxon>Cyanophyceae</taxon>
        <taxon>Nostocales</taxon>
        <taxon>Scytonemataceae</taxon>
        <taxon>Scytonema</taxon>
    </lineage>
</organism>
<comment type="caution">
    <text evidence="2">The sequence shown here is derived from an EMBL/GenBank/DDBJ whole genome shotgun (WGS) entry which is preliminary data.</text>
</comment>
<evidence type="ECO:0000313" key="2">
    <source>
        <dbReference type="EMBL" id="MBD2604428.1"/>
    </source>
</evidence>